<keyword evidence="4" id="KW-0349">Heme</keyword>
<organism evidence="13 14">
    <name type="scientific">Linum tenue</name>
    <dbReference type="NCBI Taxonomy" id="586396"/>
    <lineage>
        <taxon>Eukaryota</taxon>
        <taxon>Viridiplantae</taxon>
        <taxon>Streptophyta</taxon>
        <taxon>Embryophyta</taxon>
        <taxon>Tracheophyta</taxon>
        <taxon>Spermatophyta</taxon>
        <taxon>Magnoliopsida</taxon>
        <taxon>eudicotyledons</taxon>
        <taxon>Gunneridae</taxon>
        <taxon>Pentapetalae</taxon>
        <taxon>rosids</taxon>
        <taxon>fabids</taxon>
        <taxon>Malpighiales</taxon>
        <taxon>Linaceae</taxon>
        <taxon>Linum</taxon>
    </lineage>
</organism>
<evidence type="ECO:0000256" key="8">
    <source>
        <dbReference type="ARBA" id="ARBA00022989"/>
    </source>
</evidence>
<keyword evidence="7" id="KW-0249">Electron transport</keyword>
<dbReference type="InterPro" id="IPR043205">
    <property type="entry name" value="CYB561/CYBRD1-like"/>
</dbReference>
<comment type="subcellular location">
    <subcellularLocation>
        <location evidence="2">Membrane</location>
        <topology evidence="2">Multi-pass membrane protein</topology>
    </subcellularLocation>
</comment>
<keyword evidence="8 11" id="KW-1133">Transmembrane helix</keyword>
<evidence type="ECO:0000256" key="5">
    <source>
        <dbReference type="ARBA" id="ARBA00022692"/>
    </source>
</evidence>
<evidence type="ECO:0000256" key="4">
    <source>
        <dbReference type="ARBA" id="ARBA00022617"/>
    </source>
</evidence>
<evidence type="ECO:0000256" key="7">
    <source>
        <dbReference type="ARBA" id="ARBA00022982"/>
    </source>
</evidence>
<evidence type="ECO:0000256" key="2">
    <source>
        <dbReference type="ARBA" id="ARBA00004141"/>
    </source>
</evidence>
<dbReference type="EMBL" id="CAMGYJ010000010">
    <property type="protein sequence ID" value="CAI0552608.1"/>
    <property type="molecule type" value="Genomic_DNA"/>
</dbReference>
<feature type="transmembrane region" description="Helical" evidence="11">
    <location>
        <begin position="88"/>
        <end position="108"/>
    </location>
</feature>
<dbReference type="GO" id="GO:0016491">
    <property type="term" value="F:oxidoreductase activity"/>
    <property type="evidence" value="ECO:0007669"/>
    <property type="project" value="InterPro"/>
</dbReference>
<keyword evidence="14" id="KW-1185">Reference proteome</keyword>
<keyword evidence="10 11" id="KW-0472">Membrane</keyword>
<dbReference type="InterPro" id="IPR006593">
    <property type="entry name" value="Cyt_b561/ferric_Rdtase_TM"/>
</dbReference>
<dbReference type="PANTHER" id="PTHR10106">
    <property type="entry name" value="CYTOCHROME B561-RELATED"/>
    <property type="match status" value="1"/>
</dbReference>
<evidence type="ECO:0000313" key="14">
    <source>
        <dbReference type="Proteomes" id="UP001154282"/>
    </source>
</evidence>
<comment type="caution">
    <text evidence="13">The sequence shown here is derived from an EMBL/GenBank/DDBJ whole genome shotgun (WGS) entry which is preliminary data.</text>
</comment>
<comment type="cofactor">
    <cofactor evidence="1">
        <name>heme b</name>
        <dbReference type="ChEBI" id="CHEBI:60344"/>
    </cofactor>
</comment>
<keyword evidence="3" id="KW-0813">Transport</keyword>
<sequence length="131" mass="15064">MFPLYSLSVFYEKIPFRIRAPLTSSKCRQTARIRLEMAPPQSFSLPLLLFARTSALTVAALLLYWALAFNSHHSSSQHSRLYAARHMLLMVIGFILVSGEAILVHRWLPCSRNGKKLAYTKVEFRLIDLKR</sequence>
<dbReference type="GO" id="GO:0046872">
    <property type="term" value="F:metal ion binding"/>
    <property type="evidence" value="ECO:0007669"/>
    <property type="project" value="UniProtKB-KW"/>
</dbReference>
<dbReference type="GO" id="GO:0016020">
    <property type="term" value="C:membrane"/>
    <property type="evidence" value="ECO:0007669"/>
    <property type="project" value="UniProtKB-SubCell"/>
</dbReference>
<evidence type="ECO:0000256" key="1">
    <source>
        <dbReference type="ARBA" id="ARBA00001970"/>
    </source>
</evidence>
<name>A0AAV0R4Z7_9ROSI</name>
<reference evidence="13" key="1">
    <citation type="submission" date="2022-08" db="EMBL/GenBank/DDBJ databases">
        <authorList>
            <person name="Gutierrez-Valencia J."/>
        </authorList>
    </citation>
    <scope>NUCLEOTIDE SEQUENCE</scope>
</reference>
<evidence type="ECO:0000256" key="11">
    <source>
        <dbReference type="SAM" id="Phobius"/>
    </source>
</evidence>
<dbReference type="PANTHER" id="PTHR10106:SF41">
    <property type="entry name" value="TRANSMEMBRANE ASCORBATE FERRIREDUCTASE 4-RELATED"/>
    <property type="match status" value="1"/>
</dbReference>
<keyword evidence="6" id="KW-0479">Metal-binding</keyword>
<dbReference type="Pfam" id="PF03188">
    <property type="entry name" value="Cytochrom_B561"/>
    <property type="match status" value="1"/>
</dbReference>
<gene>
    <name evidence="13" type="ORF">LITE_LOCUS46504</name>
</gene>
<evidence type="ECO:0000313" key="13">
    <source>
        <dbReference type="EMBL" id="CAI0552608.1"/>
    </source>
</evidence>
<accession>A0AAV0R4Z7</accession>
<dbReference type="Proteomes" id="UP001154282">
    <property type="component" value="Unassembled WGS sequence"/>
</dbReference>
<evidence type="ECO:0000256" key="10">
    <source>
        <dbReference type="ARBA" id="ARBA00023136"/>
    </source>
</evidence>
<evidence type="ECO:0000256" key="3">
    <source>
        <dbReference type="ARBA" id="ARBA00022448"/>
    </source>
</evidence>
<dbReference type="Gene3D" id="1.20.120.1770">
    <property type="match status" value="1"/>
</dbReference>
<feature type="domain" description="Cytochrome b561" evidence="12">
    <location>
        <begin position="50"/>
        <end position="131"/>
    </location>
</feature>
<keyword evidence="9" id="KW-0408">Iron</keyword>
<evidence type="ECO:0000259" key="12">
    <source>
        <dbReference type="PROSITE" id="PS50939"/>
    </source>
</evidence>
<proteinExistence type="predicted"/>
<evidence type="ECO:0000256" key="9">
    <source>
        <dbReference type="ARBA" id="ARBA00023004"/>
    </source>
</evidence>
<keyword evidence="5 11" id="KW-0812">Transmembrane</keyword>
<dbReference type="PROSITE" id="PS50939">
    <property type="entry name" value="CYTOCHROME_B561"/>
    <property type="match status" value="1"/>
</dbReference>
<evidence type="ECO:0000256" key="6">
    <source>
        <dbReference type="ARBA" id="ARBA00022723"/>
    </source>
</evidence>
<feature type="transmembrane region" description="Helical" evidence="11">
    <location>
        <begin position="47"/>
        <end position="67"/>
    </location>
</feature>
<protein>
    <recommendedName>
        <fullName evidence="12">Cytochrome b561 domain-containing protein</fullName>
    </recommendedName>
</protein>
<dbReference type="AlphaFoldDB" id="A0AAV0R4Z7"/>